<dbReference type="InterPro" id="IPR027363">
    <property type="entry name" value="M1Pi_N"/>
</dbReference>
<gene>
    <name evidence="2" type="ORF">ENG14_05625</name>
</gene>
<sequence length="140" mass="15585">MTEQSSEVRPLYWDQDVFMVLDQRLLPGKEKYIACTTAEKAINAIKTMAVRGAPAVGLTGAAAVVLGAKNIVASDIETFLKKFDRLCERVKRARPTGYNLEWAVERMRSVLIENADKDIPDIVGELRKTAEAMIEEDVSI</sequence>
<accession>A0A7C0WSN5</accession>
<comment type="caution">
    <text evidence="2">The sequence shown here is derived from an EMBL/GenBank/DDBJ whole genome shotgun (WGS) entry which is preliminary data.</text>
</comment>
<dbReference type="Pfam" id="PF01008">
    <property type="entry name" value="IF-2B"/>
    <property type="match status" value="1"/>
</dbReference>
<protein>
    <submittedName>
        <fullName evidence="2">S-methyl-5-thioribose-1-phosphate isomerase</fullName>
    </submittedName>
</protein>
<evidence type="ECO:0000313" key="2">
    <source>
        <dbReference type="EMBL" id="HDL90364.1"/>
    </source>
</evidence>
<keyword evidence="2" id="KW-0413">Isomerase</keyword>
<dbReference type="Proteomes" id="UP000886355">
    <property type="component" value="Unassembled WGS sequence"/>
</dbReference>
<reference evidence="2" key="1">
    <citation type="journal article" date="2020" name="mSystems">
        <title>Genome- and Community-Level Interaction Insights into Carbon Utilization and Element Cycling Functions of Hydrothermarchaeota in Hydrothermal Sediment.</title>
        <authorList>
            <person name="Zhou Z."/>
            <person name="Liu Y."/>
            <person name="Xu W."/>
            <person name="Pan J."/>
            <person name="Luo Z.H."/>
            <person name="Li M."/>
        </authorList>
    </citation>
    <scope>NUCLEOTIDE SEQUENCE [LARGE SCALE GENOMIC DNA]</scope>
    <source>
        <strain evidence="2">HyVt-19</strain>
    </source>
</reference>
<dbReference type="GO" id="GO:0046523">
    <property type="term" value="F:S-methyl-5-thioribose-1-phosphate isomerase activity"/>
    <property type="evidence" value="ECO:0007669"/>
    <property type="project" value="TreeGrafter"/>
</dbReference>
<dbReference type="EMBL" id="DQZW01000264">
    <property type="protein sequence ID" value="HDL90364.1"/>
    <property type="molecule type" value="Genomic_DNA"/>
</dbReference>
<name>A0A7C0WSN5_9BACT</name>
<dbReference type="PANTHER" id="PTHR43475">
    <property type="entry name" value="METHYLTHIORIBOSE-1-PHOSPHATE ISOMERASE"/>
    <property type="match status" value="1"/>
</dbReference>
<organism evidence="2">
    <name type="scientific">Thermodesulforhabdus norvegica</name>
    <dbReference type="NCBI Taxonomy" id="39841"/>
    <lineage>
        <taxon>Bacteria</taxon>
        <taxon>Pseudomonadati</taxon>
        <taxon>Thermodesulfobacteriota</taxon>
        <taxon>Syntrophobacteria</taxon>
        <taxon>Syntrophobacterales</taxon>
        <taxon>Thermodesulforhabdaceae</taxon>
        <taxon>Thermodesulforhabdus</taxon>
    </lineage>
</organism>
<dbReference type="Gene3D" id="1.20.120.420">
    <property type="entry name" value="translation initiation factor eif-2b, domain 1"/>
    <property type="match status" value="1"/>
</dbReference>
<comment type="similarity">
    <text evidence="1">Belongs to the eIF-2B alpha/beta/delta subunits family.</text>
</comment>
<dbReference type="GO" id="GO:0019509">
    <property type="term" value="P:L-methionine salvage from methylthioadenosine"/>
    <property type="evidence" value="ECO:0007669"/>
    <property type="project" value="TreeGrafter"/>
</dbReference>
<proteinExistence type="inferred from homology"/>
<dbReference type="PANTHER" id="PTHR43475:SF1">
    <property type="entry name" value="METHYLTHIORIBOSE-1-PHOSPHATE ISOMERASE"/>
    <property type="match status" value="1"/>
</dbReference>
<dbReference type="SUPFAM" id="SSF100950">
    <property type="entry name" value="NagB/RpiA/CoA transferase-like"/>
    <property type="match status" value="1"/>
</dbReference>
<dbReference type="AlphaFoldDB" id="A0A7C0WSN5"/>
<feature type="non-terminal residue" evidence="2">
    <location>
        <position position="140"/>
    </location>
</feature>
<evidence type="ECO:0000256" key="1">
    <source>
        <dbReference type="RuleBase" id="RU003814"/>
    </source>
</evidence>
<dbReference type="InterPro" id="IPR000649">
    <property type="entry name" value="IF-2B-related"/>
</dbReference>
<dbReference type="InterPro" id="IPR037171">
    <property type="entry name" value="NagB/RpiA_transferase-like"/>
</dbReference>